<name>A0ACC2NDX9_9HYME</name>
<dbReference type="EMBL" id="CM056744">
    <property type="protein sequence ID" value="KAJ8667815.1"/>
    <property type="molecule type" value="Genomic_DNA"/>
</dbReference>
<protein>
    <submittedName>
        <fullName evidence="1">Uncharacterized protein</fullName>
    </submittedName>
</protein>
<evidence type="ECO:0000313" key="2">
    <source>
        <dbReference type="Proteomes" id="UP001239111"/>
    </source>
</evidence>
<keyword evidence="2" id="KW-1185">Reference proteome</keyword>
<evidence type="ECO:0000313" key="1">
    <source>
        <dbReference type="EMBL" id="KAJ8667815.1"/>
    </source>
</evidence>
<dbReference type="Proteomes" id="UP001239111">
    <property type="component" value="Chromosome 4"/>
</dbReference>
<comment type="caution">
    <text evidence="1">The sequence shown here is derived from an EMBL/GenBank/DDBJ whole genome shotgun (WGS) entry which is preliminary data.</text>
</comment>
<sequence length="470" mass="52482">MFSDESNEAVGFESEKLKEKSEKPANIQTEHVVYESEEVQVVETKSIETQTMSEPVKAPEYNYDRLANFLKRIAPDVLQYLDEQHGASAFDDYNLSGEQESVTNIQLINRLNSLEMSDFKGKISSLSWSTGGGTLAVAHSVTHHEMWCNHMTKVELFNLSKDNLLMTKPNKTLEVSSCVTSLVYHPEEPSIIAAGLFNGDVLVWNLRDDSSIAPLQVCTHGDLVSQVQWHLRFLNDASALVTSSAEGYIFVHKLTVNFTQATINKRYKLAKEKNPAEKARPPSAGSRERAAEAGLHITCFDFSSKDHNIFVVGTLCGGLYKCNLSFAAPIEGDESMLDPVTDDYDRHKGSVTCIRSCATKNLFVSCASDKEVRIYDFEQSASLKCITIEHTAVKLTWHFGNHHIFLAYGAGAEVKFFDVNTGQALSKIMLYSENRDNATCLSFNPRREMVAIGDTKGNLEIWRIPRNLTP</sequence>
<accession>A0ACC2NDX9</accession>
<gene>
    <name evidence="1" type="ORF">QAD02_009478</name>
</gene>
<proteinExistence type="predicted"/>
<organism evidence="1 2">
    <name type="scientific">Eretmocerus hayati</name>
    <dbReference type="NCBI Taxonomy" id="131215"/>
    <lineage>
        <taxon>Eukaryota</taxon>
        <taxon>Metazoa</taxon>
        <taxon>Ecdysozoa</taxon>
        <taxon>Arthropoda</taxon>
        <taxon>Hexapoda</taxon>
        <taxon>Insecta</taxon>
        <taxon>Pterygota</taxon>
        <taxon>Neoptera</taxon>
        <taxon>Endopterygota</taxon>
        <taxon>Hymenoptera</taxon>
        <taxon>Apocrita</taxon>
        <taxon>Proctotrupomorpha</taxon>
        <taxon>Chalcidoidea</taxon>
        <taxon>Aphelinidae</taxon>
        <taxon>Aphelininae</taxon>
        <taxon>Eretmocerus</taxon>
    </lineage>
</organism>
<reference evidence="1" key="1">
    <citation type="submission" date="2023-04" db="EMBL/GenBank/DDBJ databases">
        <title>A chromosome-level genome assembly of the parasitoid wasp Eretmocerus hayati.</title>
        <authorList>
            <person name="Zhong Y."/>
            <person name="Liu S."/>
            <person name="Liu Y."/>
        </authorList>
    </citation>
    <scope>NUCLEOTIDE SEQUENCE</scope>
    <source>
        <strain evidence="1">ZJU_SS_LIU_2023</strain>
    </source>
</reference>